<dbReference type="Gramene" id="Bo4g151320.1">
    <property type="protein sequence ID" value="Bo4g151320.1"/>
    <property type="gene ID" value="Bo4g151320"/>
</dbReference>
<keyword evidence="8" id="KW-0687">Ribonucleoprotein</keyword>
<evidence type="ECO:0000256" key="6">
    <source>
        <dbReference type="ARBA" id="ARBA00022884"/>
    </source>
</evidence>
<evidence type="ECO:0000256" key="7">
    <source>
        <dbReference type="ARBA" id="ARBA00022980"/>
    </source>
</evidence>
<dbReference type="InterPro" id="IPR011332">
    <property type="entry name" value="Ribosomal_zn-bd"/>
</dbReference>
<reference evidence="9 10" key="1">
    <citation type="journal article" date="2014" name="Genome Biol.">
        <title>Transcriptome and methylome profiling reveals relics of genome dominance in the mesopolyploid Brassica oleracea.</title>
        <authorList>
            <person name="Parkin I.A."/>
            <person name="Koh C."/>
            <person name="Tang H."/>
            <person name="Robinson S.J."/>
            <person name="Kagale S."/>
            <person name="Clarke W.E."/>
            <person name="Town C.D."/>
            <person name="Nixon J."/>
            <person name="Krishnakumar V."/>
            <person name="Bidwell S.L."/>
            <person name="Denoeud F."/>
            <person name="Belcram H."/>
            <person name="Links M.G."/>
            <person name="Just J."/>
            <person name="Clarke C."/>
            <person name="Bender T."/>
            <person name="Huebert T."/>
            <person name="Mason A.S."/>
            <person name="Pires J.C."/>
            <person name="Barker G."/>
            <person name="Moore J."/>
            <person name="Walley P.G."/>
            <person name="Manoli S."/>
            <person name="Batley J."/>
            <person name="Edwards D."/>
            <person name="Nelson M.N."/>
            <person name="Wang X."/>
            <person name="Paterson A.H."/>
            <person name="King G."/>
            <person name="Bancroft I."/>
            <person name="Chalhoub B."/>
            <person name="Sharpe A.G."/>
        </authorList>
    </citation>
    <scope>NUCLEOTIDE SEQUENCE</scope>
    <source>
        <strain evidence="9 10">cv. TO1000</strain>
    </source>
</reference>
<name>A0A0D3C1E2_BRAOL</name>
<evidence type="ECO:0008006" key="11">
    <source>
        <dbReference type="Google" id="ProtNLM"/>
    </source>
</evidence>
<dbReference type="AlphaFoldDB" id="A0A0D3C1E2"/>
<dbReference type="GO" id="GO:0003735">
    <property type="term" value="F:structural constituent of ribosome"/>
    <property type="evidence" value="ECO:0007669"/>
    <property type="project" value="InterPro"/>
</dbReference>
<sequence length="142" mass="16444">MENGGSTSSSSGLSSSSLQASMQEFKLFETQSDIIPYYFVKVLLTHIRFNDEGNREFRKEEEQESHTLCERCGRRSFHIQKSRCFTCAYSQETYNWSVKTIRRKTTGTGRMRYLRNVPRRFKTSFREGTEAKPRNKAAASSA</sequence>
<comment type="similarity">
    <text evidence="1">Belongs to the eukaryotic ribosomal protein eL37 family.</text>
</comment>
<evidence type="ECO:0000313" key="9">
    <source>
        <dbReference type="EnsemblPlants" id="Bo4g151320.1"/>
    </source>
</evidence>
<keyword evidence="4" id="KW-0863">Zinc-finger</keyword>
<dbReference type="SUPFAM" id="SSF57829">
    <property type="entry name" value="Zn-binding ribosomal proteins"/>
    <property type="match status" value="1"/>
</dbReference>
<keyword evidence="6" id="KW-0694">RNA-binding</keyword>
<keyword evidence="10" id="KW-1185">Reference proteome</keyword>
<dbReference type="HOGENOM" id="CLU_1818497_0_0_1"/>
<dbReference type="GO" id="GO:0022625">
    <property type="term" value="C:cytosolic large ribosomal subunit"/>
    <property type="evidence" value="ECO:0007669"/>
    <property type="project" value="TreeGrafter"/>
</dbReference>
<dbReference type="Gene3D" id="2.20.25.30">
    <property type="match status" value="1"/>
</dbReference>
<dbReference type="InterPro" id="IPR011331">
    <property type="entry name" value="Ribosomal_eL37/eL43"/>
</dbReference>
<dbReference type="eggNOG" id="KOG3475">
    <property type="taxonomic scope" value="Eukaryota"/>
</dbReference>
<dbReference type="GO" id="GO:0006412">
    <property type="term" value="P:translation"/>
    <property type="evidence" value="ECO:0007669"/>
    <property type="project" value="InterPro"/>
</dbReference>
<dbReference type="EnsemblPlants" id="Bo4g151320.1">
    <property type="protein sequence ID" value="Bo4g151320.1"/>
    <property type="gene ID" value="Bo4g151320"/>
</dbReference>
<keyword evidence="5" id="KW-0862">Zinc</keyword>
<keyword evidence="2" id="KW-0479">Metal-binding</keyword>
<protein>
    <recommendedName>
        <fullName evidence="11">Ribosomal protein L37</fullName>
    </recommendedName>
</protein>
<evidence type="ECO:0000256" key="2">
    <source>
        <dbReference type="ARBA" id="ARBA00022723"/>
    </source>
</evidence>
<accession>A0A0D3C1E2</accession>
<organism evidence="9 10">
    <name type="scientific">Brassica oleracea var. oleracea</name>
    <dbReference type="NCBI Taxonomy" id="109376"/>
    <lineage>
        <taxon>Eukaryota</taxon>
        <taxon>Viridiplantae</taxon>
        <taxon>Streptophyta</taxon>
        <taxon>Embryophyta</taxon>
        <taxon>Tracheophyta</taxon>
        <taxon>Spermatophyta</taxon>
        <taxon>Magnoliopsida</taxon>
        <taxon>eudicotyledons</taxon>
        <taxon>Gunneridae</taxon>
        <taxon>Pentapetalae</taxon>
        <taxon>rosids</taxon>
        <taxon>malvids</taxon>
        <taxon>Brassicales</taxon>
        <taxon>Brassicaceae</taxon>
        <taxon>Brassiceae</taxon>
        <taxon>Brassica</taxon>
    </lineage>
</organism>
<dbReference type="PANTHER" id="PTHR10768">
    <property type="entry name" value="60S RIBOSOMAL PROTEIN L37"/>
    <property type="match status" value="1"/>
</dbReference>
<dbReference type="Pfam" id="PF01907">
    <property type="entry name" value="Ribosomal_L37e"/>
    <property type="match status" value="1"/>
</dbReference>
<evidence type="ECO:0000256" key="1">
    <source>
        <dbReference type="ARBA" id="ARBA00009805"/>
    </source>
</evidence>
<evidence type="ECO:0000313" key="10">
    <source>
        <dbReference type="Proteomes" id="UP000032141"/>
    </source>
</evidence>
<dbReference type="GO" id="GO:0008270">
    <property type="term" value="F:zinc ion binding"/>
    <property type="evidence" value="ECO:0007669"/>
    <property type="project" value="UniProtKB-KW"/>
</dbReference>
<keyword evidence="7" id="KW-0689">Ribosomal protein</keyword>
<dbReference type="STRING" id="109376.A0A0D3C1E2"/>
<evidence type="ECO:0000256" key="5">
    <source>
        <dbReference type="ARBA" id="ARBA00022833"/>
    </source>
</evidence>
<dbReference type="PANTHER" id="PTHR10768:SF25">
    <property type="entry name" value="LARGE RIBOSOMAL SUBUNIT PROTEIN EL37X-RELATED"/>
    <property type="match status" value="1"/>
</dbReference>
<evidence type="ECO:0000256" key="8">
    <source>
        <dbReference type="ARBA" id="ARBA00023274"/>
    </source>
</evidence>
<evidence type="ECO:0000256" key="3">
    <source>
        <dbReference type="ARBA" id="ARBA00022730"/>
    </source>
</evidence>
<keyword evidence="3" id="KW-0699">rRNA-binding</keyword>
<dbReference type="InterPro" id="IPR001569">
    <property type="entry name" value="Ribosomal_eL37"/>
</dbReference>
<evidence type="ECO:0000256" key="4">
    <source>
        <dbReference type="ARBA" id="ARBA00022771"/>
    </source>
</evidence>
<proteinExistence type="inferred from homology"/>
<dbReference type="Proteomes" id="UP000032141">
    <property type="component" value="Chromosome C4"/>
</dbReference>
<reference evidence="9" key="2">
    <citation type="submission" date="2015-03" db="UniProtKB">
        <authorList>
            <consortium name="EnsemblPlants"/>
        </authorList>
    </citation>
    <scope>IDENTIFICATION</scope>
</reference>
<dbReference type="GO" id="GO:0019843">
    <property type="term" value="F:rRNA binding"/>
    <property type="evidence" value="ECO:0007669"/>
    <property type="project" value="UniProtKB-KW"/>
</dbReference>